<name>U5H3P6_USTV1</name>
<evidence type="ECO:0000313" key="2">
    <source>
        <dbReference type="EMBL" id="KDE07863.1"/>
    </source>
</evidence>
<sequence>MLFKLPTFALTLALLSVQIQALPTYGSHLISPLDGQTFKVGDLLPFKYQTNVKVAYQIQLQHADGSDILTFATDITTDVNTSIIAAQFLVPKPHNISHRSGPVQTKLAVLQSVPCTEDSSVYMVAQTVALTITA</sequence>
<dbReference type="HOGENOM" id="CLU_1897764_0_0_1"/>
<dbReference type="InParanoid" id="U5H3P6"/>
<dbReference type="EMBL" id="GL541655">
    <property type="protein sequence ID" value="KDE07863.1"/>
    <property type="molecule type" value="Genomic_DNA"/>
</dbReference>
<protein>
    <submittedName>
        <fullName evidence="2 3">Uncharacterized protein</fullName>
    </submittedName>
</protein>
<accession>U5H3P6</accession>
<dbReference type="OrthoDB" id="2539052at2759"/>
<dbReference type="AlphaFoldDB" id="U5H3P6"/>
<feature type="signal peptide" evidence="1">
    <location>
        <begin position="1"/>
        <end position="21"/>
    </location>
</feature>
<evidence type="ECO:0000313" key="4">
    <source>
        <dbReference type="Proteomes" id="UP000017200"/>
    </source>
</evidence>
<reference evidence="2 4" key="3">
    <citation type="journal article" date="2015" name="BMC Genomics">
        <title>Sex and parasites: genomic and transcriptomic analysis of Microbotryum lychnidis-dioicae, the biotrophic and plant-castrating anther smut fungus.</title>
        <authorList>
            <person name="Perlin M.H."/>
            <person name="Amselem J."/>
            <person name="Fontanillas E."/>
            <person name="Toh S.S."/>
            <person name="Chen Z."/>
            <person name="Goldberg J."/>
            <person name="Duplessis S."/>
            <person name="Henrissat B."/>
            <person name="Young S."/>
            <person name="Zeng Q."/>
            <person name="Aguileta G."/>
            <person name="Petit E."/>
            <person name="Badouin H."/>
            <person name="Andrews J."/>
            <person name="Razeeq D."/>
            <person name="Gabaldon T."/>
            <person name="Quesneville H."/>
            <person name="Giraud T."/>
            <person name="Hood M.E."/>
            <person name="Schultz D.J."/>
            <person name="Cuomo C.A."/>
        </authorList>
    </citation>
    <scope>NUCLEOTIDE SEQUENCE [LARGE SCALE GENOMIC DNA]</scope>
    <source>
        <strain evidence="2">P1A1 Lamole</strain>
        <strain evidence="4">p1A1 Lamole</strain>
    </source>
</reference>
<organism evidence="2">
    <name type="scientific">Microbotryum lychnidis-dioicae (strain p1A1 Lamole / MvSl-1064)</name>
    <name type="common">Anther smut fungus</name>
    <dbReference type="NCBI Taxonomy" id="683840"/>
    <lineage>
        <taxon>Eukaryota</taxon>
        <taxon>Fungi</taxon>
        <taxon>Dikarya</taxon>
        <taxon>Basidiomycota</taxon>
        <taxon>Pucciniomycotina</taxon>
        <taxon>Microbotryomycetes</taxon>
        <taxon>Microbotryales</taxon>
        <taxon>Microbotryaceae</taxon>
        <taxon>Microbotryum</taxon>
    </lineage>
</organism>
<dbReference type="EnsemblFungi" id="MVLG_01957T0">
    <property type="protein sequence ID" value="MVLG_01957T0"/>
    <property type="gene ID" value="MVLG_01957"/>
</dbReference>
<reference evidence="4" key="1">
    <citation type="submission" date="2010-11" db="EMBL/GenBank/DDBJ databases">
        <title>The genome sequence of Microbotryum violaceum strain p1A1 Lamole.</title>
        <authorList>
            <person name="Cuomo C."/>
            <person name="Perlin M."/>
            <person name="Young S.K."/>
            <person name="Zeng Q."/>
            <person name="Gargeya S."/>
            <person name="Alvarado L."/>
            <person name="Berlin A."/>
            <person name="Chapman S.B."/>
            <person name="Chen Z."/>
            <person name="Freedman E."/>
            <person name="Gellesch M."/>
            <person name="Goldberg J."/>
            <person name="Griggs A."/>
            <person name="Gujja S."/>
            <person name="Heilman E."/>
            <person name="Heiman D."/>
            <person name="Howarth C."/>
            <person name="Mehta T."/>
            <person name="Neiman D."/>
            <person name="Pearson M."/>
            <person name="Roberts A."/>
            <person name="Saif S."/>
            <person name="Shea T."/>
            <person name="Shenoy N."/>
            <person name="Sisk P."/>
            <person name="Stolte C."/>
            <person name="Sykes S."/>
            <person name="White J."/>
            <person name="Yandava C."/>
            <person name="Haas B."/>
            <person name="Nusbaum C."/>
            <person name="Birren B."/>
        </authorList>
    </citation>
    <scope>NUCLEOTIDE SEQUENCE [LARGE SCALE GENOMIC DNA]</scope>
    <source>
        <strain evidence="4">p1A1 Lamole</strain>
    </source>
</reference>
<keyword evidence="1" id="KW-0732">Signal</keyword>
<reference evidence="3" key="4">
    <citation type="submission" date="2015-06" db="UniProtKB">
        <authorList>
            <consortium name="EnsemblFungi"/>
        </authorList>
    </citation>
    <scope>IDENTIFICATION</scope>
</reference>
<dbReference type="EMBL" id="AEIJ01000190">
    <property type="status" value="NOT_ANNOTATED_CDS"/>
    <property type="molecule type" value="Genomic_DNA"/>
</dbReference>
<evidence type="ECO:0000313" key="3">
    <source>
        <dbReference type="EnsemblFungi" id="MVLG_01957T0"/>
    </source>
</evidence>
<evidence type="ECO:0000256" key="1">
    <source>
        <dbReference type="SAM" id="SignalP"/>
    </source>
</evidence>
<keyword evidence="4" id="KW-1185">Reference proteome</keyword>
<dbReference type="Proteomes" id="UP000017200">
    <property type="component" value="Unassembled WGS sequence"/>
</dbReference>
<proteinExistence type="predicted"/>
<reference evidence="2" key="2">
    <citation type="submission" date="2010-11" db="EMBL/GenBank/DDBJ databases">
        <authorList>
            <consortium name="The Broad Institute Genome Sequencing Platform"/>
            <person name="Earl A."/>
            <person name="Ward D."/>
            <person name="Feldgarden M."/>
            <person name="Gevers D."/>
            <person name="Butler R."/>
            <person name="Young S.K."/>
            <person name="Zeng Q."/>
            <person name="Gargeya S."/>
            <person name="Fitzgerald M."/>
            <person name="Haas B."/>
            <person name="Abouelleil A."/>
            <person name="Alvarado L."/>
            <person name="Arachchi H.M."/>
            <person name="Berlin A."/>
            <person name="Brown A."/>
            <person name="Chapman S.B."/>
            <person name="Chen Z."/>
            <person name="Dunbar C."/>
            <person name="Freedman E."/>
            <person name="Gearin G."/>
            <person name="Gellesch M."/>
            <person name="Goldberg J."/>
            <person name="Griggs A."/>
            <person name="Gujja S."/>
            <person name="Heilman E."/>
            <person name="Heiman D."/>
            <person name="Howarth C."/>
            <person name="Larson L."/>
            <person name="Lui A."/>
            <person name="MacDonald P.J.P."/>
            <person name="Mehta T."/>
            <person name="Montmayeur A."/>
            <person name="Murphy C."/>
            <person name="Neiman D."/>
            <person name="Pearson M."/>
            <person name="Priest M."/>
            <person name="Roberts A."/>
            <person name="Saif S."/>
            <person name="Shea T."/>
            <person name="Shenoy N."/>
            <person name="Sisk P."/>
            <person name="Stolte C."/>
            <person name="Sykes S."/>
            <person name="White J."/>
            <person name="Yandava C."/>
            <person name="Wortman J."/>
            <person name="Nusbaum C."/>
            <person name="Birren B."/>
        </authorList>
    </citation>
    <scope>NUCLEOTIDE SEQUENCE</scope>
    <source>
        <strain evidence="2">P1A1 Lamole</strain>
    </source>
</reference>
<feature type="chain" id="PRO_5009724401" evidence="1">
    <location>
        <begin position="22"/>
        <end position="134"/>
    </location>
</feature>
<gene>
    <name evidence="2" type="ORF">MVLG_01957</name>
</gene>